<dbReference type="InterPro" id="IPR022343">
    <property type="entry name" value="GCR1-cAMP_receptor"/>
</dbReference>
<evidence type="ECO:0000256" key="8">
    <source>
        <dbReference type="SAM" id="MobiDB-lite"/>
    </source>
</evidence>
<evidence type="ECO:0000259" key="11">
    <source>
        <dbReference type="PROSITE" id="PS50262"/>
    </source>
</evidence>
<dbReference type="InterPro" id="IPR017452">
    <property type="entry name" value="GPCR_Rhodpsn_7TM"/>
</dbReference>
<feature type="transmembrane region" description="Helical" evidence="9">
    <location>
        <begin position="86"/>
        <end position="112"/>
    </location>
</feature>
<organism evidence="12 13">
    <name type="scientific">Piromyces finnis</name>
    <dbReference type="NCBI Taxonomy" id="1754191"/>
    <lineage>
        <taxon>Eukaryota</taxon>
        <taxon>Fungi</taxon>
        <taxon>Fungi incertae sedis</taxon>
        <taxon>Chytridiomycota</taxon>
        <taxon>Chytridiomycota incertae sedis</taxon>
        <taxon>Neocallimastigomycetes</taxon>
        <taxon>Neocallimastigales</taxon>
        <taxon>Neocallimastigaceae</taxon>
        <taxon>Piromyces</taxon>
    </lineage>
</organism>
<dbReference type="SUPFAM" id="SSF81321">
    <property type="entry name" value="Family A G protein-coupled receptor-like"/>
    <property type="match status" value="1"/>
</dbReference>
<dbReference type="OrthoDB" id="2122879at2759"/>
<feature type="domain" description="G-protein coupled receptors family 1 profile" evidence="11">
    <location>
        <begin position="27"/>
        <end position="269"/>
    </location>
</feature>
<keyword evidence="5 9" id="KW-0472">Membrane</keyword>
<sequence>MPFEENEKNIIFTLIILGSILSIIGSGAIILNTILFNNFTGKNKIWNRIIFFLSLCDLCGSIDLLNGKNLIPEDAVYSGSCRFQGLRIQFFFIASALWTAAIAINIFLVVVMNKEIYEIERFEWIYHVFIWGISLSTSLFLFFKDQGRTDNKWIVGNATFWCWITENGSKYRLILFFGPLWTVFFINVLVFIIMKIVIKKRKIDTDQIYAKNSIASRYHLYLLVLFITWIWGTINRIQNEINSENPKFPLFVLHAFFTPLQGFLNSIVYFWCTVFKHFFALIKNIQKEQDDIKERRRRRDNQRKENGKHSSSNRDHFDNYYVYNPRPSPIHHHHSYRNKDNTRHFDSQKMKRHTSTKEKGIQEKTHSREHGLLNKKKQNKKINMKEKEVSENRYSNEYQQYEKKNDETLISISYSNSVTPMLNKNNNNEETK</sequence>
<dbReference type="GO" id="GO:0004930">
    <property type="term" value="F:G protein-coupled receptor activity"/>
    <property type="evidence" value="ECO:0007669"/>
    <property type="project" value="UniProtKB-KW"/>
</dbReference>
<feature type="transmembrane region" description="Helical" evidence="9">
    <location>
        <begin position="218"/>
        <end position="238"/>
    </location>
</feature>
<dbReference type="InterPro" id="IPR022340">
    <property type="entry name" value="GPCR_GCR1_put"/>
</dbReference>
<feature type="transmembrane region" description="Helical" evidence="9">
    <location>
        <begin position="12"/>
        <end position="37"/>
    </location>
</feature>
<dbReference type="InterPro" id="IPR017981">
    <property type="entry name" value="GPCR_2-like_7TM"/>
</dbReference>
<feature type="transmembrane region" description="Helical" evidence="9">
    <location>
        <begin position="250"/>
        <end position="272"/>
    </location>
</feature>
<dbReference type="PRINTS" id="PR02000">
    <property type="entry name" value="GCR1PLANT"/>
</dbReference>
<evidence type="ECO:0000256" key="5">
    <source>
        <dbReference type="ARBA" id="ARBA00023136"/>
    </source>
</evidence>
<evidence type="ECO:0000256" key="4">
    <source>
        <dbReference type="ARBA" id="ARBA00023040"/>
    </source>
</evidence>
<reference evidence="12 13" key="2">
    <citation type="submission" date="2016-08" db="EMBL/GenBank/DDBJ databases">
        <title>Pervasive Adenine N6-methylation of Active Genes in Fungi.</title>
        <authorList>
            <consortium name="DOE Joint Genome Institute"/>
            <person name="Mondo S.J."/>
            <person name="Dannebaum R.O."/>
            <person name="Kuo R.C."/>
            <person name="Labutti K."/>
            <person name="Haridas S."/>
            <person name="Kuo A."/>
            <person name="Salamov A."/>
            <person name="Ahrendt S.R."/>
            <person name="Lipzen A."/>
            <person name="Sullivan W."/>
            <person name="Andreopoulos W.B."/>
            <person name="Clum A."/>
            <person name="Lindquist E."/>
            <person name="Daum C."/>
            <person name="Ramamoorthy G.K."/>
            <person name="Gryganskyi A."/>
            <person name="Culley D."/>
            <person name="Magnuson J.K."/>
            <person name="James T.Y."/>
            <person name="O'Malley M.A."/>
            <person name="Stajich J.E."/>
            <person name="Spatafora J.W."/>
            <person name="Visel A."/>
            <person name="Grigoriev I.V."/>
        </authorList>
    </citation>
    <scope>NUCLEOTIDE SEQUENCE [LARGE SCALE GENOMIC DNA]</scope>
    <source>
        <strain evidence="13">finn</strain>
    </source>
</reference>
<dbReference type="GO" id="GO:0005886">
    <property type="term" value="C:plasma membrane"/>
    <property type="evidence" value="ECO:0007669"/>
    <property type="project" value="TreeGrafter"/>
</dbReference>
<keyword evidence="2 9" id="KW-0812">Transmembrane</keyword>
<protein>
    <recommendedName>
        <fullName evidence="14">G-protein coupled receptors family 2 profile 2 domain-containing protein</fullName>
    </recommendedName>
</protein>
<dbReference type="AlphaFoldDB" id="A0A1Y1UXB3"/>
<keyword evidence="13" id="KW-1185">Reference proteome</keyword>
<dbReference type="PROSITE" id="PS50262">
    <property type="entry name" value="G_PROTEIN_RECEP_F1_2"/>
    <property type="match status" value="1"/>
</dbReference>
<evidence type="ECO:0000313" key="13">
    <source>
        <dbReference type="Proteomes" id="UP000193719"/>
    </source>
</evidence>
<name>A0A1Y1UXB3_9FUNG</name>
<dbReference type="PANTHER" id="PTHR23112">
    <property type="entry name" value="G PROTEIN-COUPLED RECEPTOR 157-RELATED"/>
    <property type="match status" value="1"/>
</dbReference>
<comment type="subcellular location">
    <subcellularLocation>
        <location evidence="1">Membrane</location>
        <topology evidence="1">Multi-pass membrane protein</topology>
    </subcellularLocation>
</comment>
<evidence type="ECO:0000256" key="9">
    <source>
        <dbReference type="SAM" id="Phobius"/>
    </source>
</evidence>
<dbReference type="STRING" id="1754191.A0A1Y1UXB3"/>
<gene>
    <name evidence="12" type="ORF">BCR36DRAFT_406969</name>
</gene>
<evidence type="ECO:0000256" key="7">
    <source>
        <dbReference type="ARBA" id="ARBA00023224"/>
    </source>
</evidence>
<feature type="compositionally biased region" description="Basic and acidic residues" evidence="8">
    <location>
        <begin position="337"/>
        <end position="368"/>
    </location>
</feature>
<dbReference type="PANTHER" id="PTHR23112:SF0">
    <property type="entry name" value="TRANSMEMBRANE PROTEIN 116"/>
    <property type="match status" value="1"/>
</dbReference>
<feature type="region of interest" description="Disordered" evidence="8">
    <location>
        <begin position="290"/>
        <end position="368"/>
    </location>
</feature>
<dbReference type="Pfam" id="PF05462">
    <property type="entry name" value="Dicty_CAR"/>
    <property type="match status" value="1"/>
</dbReference>
<dbReference type="Gene3D" id="1.20.1070.10">
    <property type="entry name" value="Rhodopsin 7-helix transmembrane proteins"/>
    <property type="match status" value="1"/>
</dbReference>
<evidence type="ECO:0000256" key="3">
    <source>
        <dbReference type="ARBA" id="ARBA00022989"/>
    </source>
</evidence>
<reference evidence="12 13" key="1">
    <citation type="submission" date="2016-08" db="EMBL/GenBank/DDBJ databases">
        <title>Genomes of anaerobic fungi encode conserved fungal cellulosomes for biomass hydrolysis.</title>
        <authorList>
            <consortium name="DOE Joint Genome Institute"/>
            <person name="Haitjema C.H."/>
            <person name="Gilmore S.P."/>
            <person name="Henske J.K."/>
            <person name="Solomon K.V."/>
            <person name="De Groot R."/>
            <person name="Kuo A."/>
            <person name="Mondo S.J."/>
            <person name="Salamov A.A."/>
            <person name="Labutti K."/>
            <person name="Zhao Z."/>
            <person name="Chiniquy J."/>
            <person name="Barry K."/>
            <person name="Brewer H.M."/>
            <person name="Purvine S.O."/>
            <person name="Wright A.T."/>
            <person name="Boxma B."/>
            <person name="Van Alen T."/>
            <person name="Hackstein J.H."/>
            <person name="Baker S.E."/>
            <person name="Grigoriev I.V."/>
            <person name="O'Malley M.A."/>
        </authorList>
    </citation>
    <scope>NUCLEOTIDE SEQUENCE [LARGE SCALE GENOMIC DNA]</scope>
    <source>
        <strain evidence="13">finn</strain>
    </source>
</reference>
<evidence type="ECO:0008006" key="14">
    <source>
        <dbReference type="Google" id="ProtNLM"/>
    </source>
</evidence>
<evidence type="ECO:0000256" key="2">
    <source>
        <dbReference type="ARBA" id="ARBA00022692"/>
    </source>
</evidence>
<keyword evidence="4" id="KW-0297">G-protein coupled receptor</keyword>
<dbReference type="GO" id="GO:0007166">
    <property type="term" value="P:cell surface receptor signaling pathway"/>
    <property type="evidence" value="ECO:0007669"/>
    <property type="project" value="InterPro"/>
</dbReference>
<comment type="caution">
    <text evidence="12">The sequence shown here is derived from an EMBL/GenBank/DDBJ whole genome shotgun (WGS) entry which is preliminary data.</text>
</comment>
<keyword evidence="7" id="KW-0807">Transducer</keyword>
<evidence type="ECO:0000259" key="10">
    <source>
        <dbReference type="PROSITE" id="PS50261"/>
    </source>
</evidence>
<dbReference type="PROSITE" id="PS50261">
    <property type="entry name" value="G_PROTEIN_RECEP_F2_4"/>
    <property type="match status" value="1"/>
</dbReference>
<dbReference type="EMBL" id="MCFH01000059">
    <property type="protein sequence ID" value="ORX42865.1"/>
    <property type="molecule type" value="Genomic_DNA"/>
</dbReference>
<accession>A0A1Y1UXB3</accession>
<evidence type="ECO:0000313" key="12">
    <source>
        <dbReference type="EMBL" id="ORX42865.1"/>
    </source>
</evidence>
<dbReference type="Proteomes" id="UP000193719">
    <property type="component" value="Unassembled WGS sequence"/>
</dbReference>
<dbReference type="GO" id="GO:0007189">
    <property type="term" value="P:adenylate cyclase-activating G protein-coupled receptor signaling pathway"/>
    <property type="evidence" value="ECO:0007669"/>
    <property type="project" value="TreeGrafter"/>
</dbReference>
<dbReference type="PRINTS" id="PR02001">
    <property type="entry name" value="GCR1CAMPR"/>
</dbReference>
<keyword evidence="6" id="KW-0675">Receptor</keyword>
<evidence type="ECO:0000256" key="6">
    <source>
        <dbReference type="ARBA" id="ARBA00023170"/>
    </source>
</evidence>
<keyword evidence="3 9" id="KW-1133">Transmembrane helix</keyword>
<feature type="transmembrane region" description="Helical" evidence="9">
    <location>
        <begin position="124"/>
        <end position="143"/>
    </location>
</feature>
<proteinExistence type="predicted"/>
<feature type="compositionally biased region" description="Basic and acidic residues" evidence="8">
    <location>
        <begin position="302"/>
        <end position="318"/>
    </location>
</feature>
<feature type="domain" description="G-protein coupled receptors family 2 profile 2" evidence="10">
    <location>
        <begin position="11"/>
        <end position="273"/>
    </location>
</feature>
<evidence type="ECO:0000256" key="1">
    <source>
        <dbReference type="ARBA" id="ARBA00004141"/>
    </source>
</evidence>
<feature type="transmembrane region" description="Helical" evidence="9">
    <location>
        <begin position="49"/>
        <end position="66"/>
    </location>
</feature>
<feature type="transmembrane region" description="Helical" evidence="9">
    <location>
        <begin position="173"/>
        <end position="198"/>
    </location>
</feature>